<evidence type="ECO:0000259" key="2">
    <source>
        <dbReference type="Pfam" id="PF12969"/>
    </source>
</evidence>
<dbReference type="SUPFAM" id="SSF54001">
    <property type="entry name" value="Cysteine proteinases"/>
    <property type="match status" value="1"/>
</dbReference>
<evidence type="ECO:0000313" key="4">
    <source>
        <dbReference type="Proteomes" id="UP000067422"/>
    </source>
</evidence>
<proteinExistence type="predicted"/>
<evidence type="ECO:0000313" key="3">
    <source>
        <dbReference type="EMBL" id="AMF96486.1"/>
    </source>
</evidence>
<dbReference type="InterPro" id="IPR024618">
    <property type="entry name" value="DUF3857"/>
</dbReference>
<keyword evidence="4" id="KW-1185">Reference proteome</keyword>
<feature type="domain" description="DUF3857" evidence="2">
    <location>
        <begin position="86"/>
        <end position="202"/>
    </location>
</feature>
<feature type="domain" description="Transglutaminase-like" evidence="1">
    <location>
        <begin position="273"/>
        <end position="352"/>
    </location>
</feature>
<sequence length="634" mass="72097">MNLTQLFSLVAIAGSLGVHANEYPQIDWKLSQDGLRDALALIPKDKSHSAMAQLLRETKFNVRADVVRKEQTLVNYFPRFVDVELHGTMGLYFDPNYEKVIIKAAASVSPNGVIKQIDPSQIQVLGTGVYNTFSSQKEIALAIPGLEEGGIAVLKYEIITQRSMMEHDWAEELHTQRSYPMDSFRLDVVWDEASPVYWANDSEDVNCKQTNSTLSCLGHNIAAFDGDYQVKWRDAISRIALGSMRTWQDVADRASTTMNTAFRDQSGLEPLFQTLTHGAIDTDEKIKRILSFVSRDIRYVSRSKFGHAMTPHDLAETIENRLGDCKDKSVLLLGLLNKLGLDAELVLVATKQIKTEGVLLPTMTAFNHVVVCFEYGEQRYCVDPTDTQTNWQYTPEWIQSKVSLPLTQDAQLGQMQQSRYRWKMNTDTVILFDDLGGQKEVQERVYVGEYAGLVRANLYELGEAERIEKLTDEYSEVVTSIGNPEFQVKNLDTMSTRTVVRSESVIEPFLGVEEELQYEEHDAWIKKELVDLKMYNEKYPALFHGVRVVSDVYYDTNNLWEITDIPPTLELTHSLGSLTRSAELISPTELSVRTILEVRSTMVEVSERERFNKMLNTFAEQSLIKFYGKVLKQP</sequence>
<protein>
    <submittedName>
        <fullName evidence="3">DUF3857 domain-containing protein</fullName>
    </submittedName>
</protein>
<dbReference type="Gene3D" id="2.60.40.3140">
    <property type="match status" value="1"/>
</dbReference>
<dbReference type="Gene3D" id="3.10.620.30">
    <property type="match status" value="1"/>
</dbReference>
<dbReference type="InterPro" id="IPR002931">
    <property type="entry name" value="Transglutaminase-like"/>
</dbReference>
<organism evidence="3 4">
    <name type="scientific">Vibrio harveyi</name>
    <name type="common">Beneckea harveyi</name>
    <dbReference type="NCBI Taxonomy" id="669"/>
    <lineage>
        <taxon>Bacteria</taxon>
        <taxon>Pseudomonadati</taxon>
        <taxon>Pseudomonadota</taxon>
        <taxon>Gammaproteobacteria</taxon>
        <taxon>Vibrionales</taxon>
        <taxon>Vibrionaceae</taxon>
        <taxon>Vibrio</taxon>
    </lineage>
</organism>
<reference evidence="3" key="1">
    <citation type="submission" date="2018-01" db="EMBL/GenBank/DDBJ databases">
        <title>FDA dAtabase for Regulatory Grade micrObial Sequences (FDA-ARGOS): Supporting development and validation of Infectious Disease Dx tests.</title>
        <authorList>
            <person name="Hoffmann M."/>
            <person name="Allard M."/>
            <person name="Evans P."/>
            <person name="Brown E."/>
            <person name="Tallon L."/>
            <person name="Sadzewicz L."/>
            <person name="Sengamalay N."/>
            <person name="Ott S."/>
            <person name="Godinez A."/>
            <person name="Nagaraj S."/>
            <person name="Vyas G."/>
            <person name="Aluvathingal J."/>
            <person name="Nadendla S."/>
            <person name="Geyer C."/>
            <person name="Sichtig H."/>
        </authorList>
    </citation>
    <scope>NUCLEOTIDE SEQUENCE</scope>
    <source>
        <strain evidence="3">FDAARGOS_107</strain>
    </source>
</reference>
<dbReference type="InterPro" id="IPR038765">
    <property type="entry name" value="Papain-like_cys_pep_sf"/>
</dbReference>
<dbReference type="Pfam" id="PF01841">
    <property type="entry name" value="Transglut_core"/>
    <property type="match status" value="1"/>
</dbReference>
<dbReference type="RefSeq" id="WP_061065064.1">
    <property type="nucleotide sequence ID" value="NZ_CP014038.2"/>
</dbReference>
<evidence type="ECO:0000259" key="1">
    <source>
        <dbReference type="Pfam" id="PF01841"/>
    </source>
</evidence>
<dbReference type="EMBL" id="CP014038">
    <property type="protein sequence ID" value="AMF96486.1"/>
    <property type="molecule type" value="Genomic_DNA"/>
</dbReference>
<name>A0ABM5XTP0_VIBHA</name>
<gene>
    <name evidence="3" type="ORF">AL538_01425</name>
</gene>
<dbReference type="Pfam" id="PF12969">
    <property type="entry name" value="DUF3857"/>
    <property type="match status" value="1"/>
</dbReference>
<accession>A0ABM5XTP0</accession>
<dbReference type="Proteomes" id="UP000067422">
    <property type="component" value="Chromosome 1"/>
</dbReference>